<accession>A0ACD5ALN1</accession>
<keyword evidence="2" id="KW-1185">Reference proteome</keyword>
<reference evidence="1" key="1">
    <citation type="journal article" date="2025" name="Int. J. Syst. Evol. Microbiol.">
        <title>Streptomyces citrinus sp. nov., with yellow diffusible pigment.</title>
        <authorList>
            <person name="He Y."/>
            <person name="Yang E."/>
            <person name="Xu J."/>
            <person name="Sun Y."/>
            <person name="Sun L."/>
        </authorList>
    </citation>
    <scope>NUCLEOTIDE SEQUENCE</scope>
    <source>
        <strain evidence="1">Q6</strain>
    </source>
</reference>
<dbReference type="EMBL" id="CP146022">
    <property type="protein sequence ID" value="WWQ68099.1"/>
    <property type="molecule type" value="Genomic_DNA"/>
</dbReference>
<gene>
    <name evidence="1" type="ORF">V2W30_35410</name>
</gene>
<dbReference type="Proteomes" id="UP001432251">
    <property type="component" value="Chromosome"/>
</dbReference>
<protein>
    <submittedName>
        <fullName evidence="1">Uncharacterized protein</fullName>
    </submittedName>
</protein>
<sequence>MNPRPEHTHSAHRLADVWRRFAEKHWAREPVVVPGGPPSGLDAAQAHTLLVAAAGTGDPGRARLAVPDGVLRTPGALLPSPADRDTAAYAERITSAGQLARGGWLLTVPDPLALDFGLWSRVRESLAGLWRHVGWPALPVTAELAVGDRYHAAEEPGARPDAAVLTWVLDGSLTVRVRPEHTGTEFELRAEAGDLVHWPAGSTHLDDRTARCTTLRLTVPARTTSALPFVGDVLAELLRGRPDAGDAPSTVPHPAPAAPDGRLTPAPQHIEPAERYATVLTGDEPERALLLRWAGLRSAAGLDPAPPPRPPIALGPHHRLRRTTAVLHVRDRDGALVWAAHGHARRTTHPAADRILTRLRTAPSGTVAGLASACRLAPDDPGLLGLLGELYEVRAVEATAPERPS</sequence>
<proteinExistence type="predicted"/>
<name>A0ACD5ALN1_9ACTN</name>
<evidence type="ECO:0000313" key="2">
    <source>
        <dbReference type="Proteomes" id="UP001432251"/>
    </source>
</evidence>
<organism evidence="1 2">
    <name type="scientific">Streptomyces citrinus</name>
    <dbReference type="NCBI Taxonomy" id="3118173"/>
    <lineage>
        <taxon>Bacteria</taxon>
        <taxon>Bacillati</taxon>
        <taxon>Actinomycetota</taxon>
        <taxon>Actinomycetes</taxon>
        <taxon>Kitasatosporales</taxon>
        <taxon>Streptomycetaceae</taxon>
        <taxon>Streptomyces</taxon>
    </lineage>
</organism>
<evidence type="ECO:0000313" key="1">
    <source>
        <dbReference type="EMBL" id="WWQ68099.1"/>
    </source>
</evidence>